<feature type="compositionally biased region" description="Gly residues" evidence="1">
    <location>
        <begin position="124"/>
        <end position="133"/>
    </location>
</feature>
<feature type="compositionally biased region" description="Basic and acidic residues" evidence="1">
    <location>
        <begin position="149"/>
        <end position="158"/>
    </location>
</feature>
<dbReference type="EMBL" id="OX459957">
    <property type="protein sequence ID" value="CAI9163947.1"/>
    <property type="molecule type" value="Genomic_DNA"/>
</dbReference>
<proteinExistence type="predicted"/>
<evidence type="ECO:0000313" key="2">
    <source>
        <dbReference type="EMBL" id="CAI9163947.1"/>
    </source>
</evidence>
<organism evidence="2 3">
    <name type="scientific">Rangifer tarandus platyrhynchus</name>
    <name type="common">Svalbard reindeer</name>
    <dbReference type="NCBI Taxonomy" id="3082113"/>
    <lineage>
        <taxon>Eukaryota</taxon>
        <taxon>Metazoa</taxon>
        <taxon>Chordata</taxon>
        <taxon>Craniata</taxon>
        <taxon>Vertebrata</taxon>
        <taxon>Euteleostomi</taxon>
        <taxon>Mammalia</taxon>
        <taxon>Eutheria</taxon>
        <taxon>Laurasiatheria</taxon>
        <taxon>Artiodactyla</taxon>
        <taxon>Ruminantia</taxon>
        <taxon>Pecora</taxon>
        <taxon>Cervidae</taxon>
        <taxon>Odocoileinae</taxon>
        <taxon>Rangifer</taxon>
    </lineage>
</organism>
<evidence type="ECO:0000256" key="1">
    <source>
        <dbReference type="SAM" id="MobiDB-lite"/>
    </source>
</evidence>
<gene>
    <name evidence="2" type="ORF">MRATA1EN1_LOCUS12909</name>
</gene>
<accession>A0ABN8YTQ4</accession>
<feature type="region of interest" description="Disordered" evidence="1">
    <location>
        <begin position="1"/>
        <end position="188"/>
    </location>
</feature>
<protein>
    <submittedName>
        <fullName evidence="2">Uncharacterized protein</fullName>
    </submittedName>
</protein>
<dbReference type="Proteomes" id="UP001176941">
    <property type="component" value="Chromosome 21"/>
</dbReference>
<sequence length="188" mass="18505">MGALQVLGGLGPLLDPPVLPSTRSPKGQSGLRRHSTPGGGRGAGSRTCRAGSRPGSGFLGRMAGHSTEAASSGCPAGVRGSDPPARGPRCSCRLPRAGGGGKPPPRLRAPLAGPWAEHLSPGTPHGGRAGAGAEGRRKGAGGARGGSEGARRARDGHASCRAARTGAGSPRSSRVLAASERGQVRGGR</sequence>
<reference evidence="2" key="1">
    <citation type="submission" date="2023-04" db="EMBL/GenBank/DDBJ databases">
        <authorList>
            <consortium name="ELIXIR-Norway"/>
        </authorList>
    </citation>
    <scope>NUCLEOTIDE SEQUENCE [LARGE SCALE GENOMIC DNA]</scope>
</reference>
<evidence type="ECO:0000313" key="3">
    <source>
        <dbReference type="Proteomes" id="UP001176941"/>
    </source>
</evidence>
<name>A0ABN8YTQ4_RANTA</name>
<keyword evidence="3" id="KW-1185">Reference proteome</keyword>